<sequence>MNGRMRKICLSMLAISVLALTACNDSDDKVVQPIENISEPTLVSFAKLDVETYAEGPDSGKDVRGANGIFPPFSGQPVQGFSAALKNPDGTYLVMSDNGFGAQDNSSDYLLRLHHLSSDFRTKTGGTAAVEHLAYIQLRDPNKLIPFEIINENTQERLLTGADFDPESMQRAPNGDIWIGDEFGPYLLHFNAEGILQSPPIALTHPLETGTELRSPQNQLNKGTTAYIEPLVQRSGGFEGMAISPDGRYLYPLLEKPLLNATTPQLIISEFDIENKIYTGNFYYFELDSKATAIGDFQLFNAQEGVIIERDDSENNLGGYKKLIKVKLNQSGESVTREELVILMDVANPDLLYGPVRPGDIATGQRFGFPFQTIEDIIIEGPDLITVLNDNNFPGSSGRNQNLADDNEMIQIQLPQPLY</sequence>
<dbReference type="PANTHER" id="PTHR37957:SF1">
    <property type="entry name" value="PHYTASE-LIKE DOMAIN-CONTAINING PROTEIN"/>
    <property type="match status" value="1"/>
</dbReference>
<feature type="chain" id="PRO_5027079227" evidence="1">
    <location>
        <begin position="22"/>
        <end position="419"/>
    </location>
</feature>
<dbReference type="InterPro" id="IPR027372">
    <property type="entry name" value="Phytase-like_dom"/>
</dbReference>
<gene>
    <name evidence="3" type="ORF">FOB19_01465</name>
</gene>
<dbReference type="Proteomes" id="UP000509126">
    <property type="component" value="Chromosome"/>
</dbReference>
<evidence type="ECO:0000259" key="2">
    <source>
        <dbReference type="Pfam" id="PF13449"/>
    </source>
</evidence>
<dbReference type="Pfam" id="PF13449">
    <property type="entry name" value="Phytase-like"/>
    <property type="match status" value="1"/>
</dbReference>
<accession>A0A6N1ME88</accession>
<feature type="signal peptide" evidence="1">
    <location>
        <begin position="1"/>
        <end position="21"/>
    </location>
</feature>
<feature type="domain" description="Phytase-like" evidence="2">
    <location>
        <begin position="76"/>
        <end position="393"/>
    </location>
</feature>
<evidence type="ECO:0000313" key="4">
    <source>
        <dbReference type="Proteomes" id="UP000509126"/>
    </source>
</evidence>
<proteinExistence type="predicted"/>
<evidence type="ECO:0000256" key="1">
    <source>
        <dbReference type="SAM" id="SignalP"/>
    </source>
</evidence>
<evidence type="ECO:0000313" key="3">
    <source>
        <dbReference type="EMBL" id="QKU20223.1"/>
    </source>
</evidence>
<protein>
    <submittedName>
        <fullName evidence="3">Esterase-like activity of phytase family protein</fullName>
    </submittedName>
</protein>
<dbReference type="PROSITE" id="PS51257">
    <property type="entry name" value="PROKAR_LIPOPROTEIN"/>
    <property type="match status" value="1"/>
</dbReference>
<reference evidence="3 4" key="1">
    <citation type="submission" date="2019-11" db="EMBL/GenBank/DDBJ databases">
        <title>FDA dAtabase for Regulatory Grade micrObial Sequences (FDA-ARGOS): Supporting development and validation of Infectious Disease Dx tests.</title>
        <authorList>
            <person name="Patel R."/>
            <person name="Rucinski S."/>
            <person name="Tallon L."/>
            <person name="Sadzewicz L."/>
            <person name="Vavikolanu K."/>
            <person name="Mehta A."/>
            <person name="Aluvathingal J."/>
            <person name="Nadendla S."/>
            <person name="Nandy P."/>
            <person name="Geyer C."/>
            <person name="Yan Y."/>
            <person name="Sichtig H."/>
        </authorList>
    </citation>
    <scope>NUCLEOTIDE SEQUENCE [LARGE SCALE GENOMIC DNA]</scope>
    <source>
        <strain evidence="3 4">FDAARGOS_557</strain>
    </source>
</reference>
<dbReference type="PANTHER" id="PTHR37957">
    <property type="entry name" value="BLR7070 PROTEIN"/>
    <property type="match status" value="1"/>
</dbReference>
<dbReference type="AlphaFoldDB" id="A0A6N1ME88"/>
<name>A0A6N1ME88_ACILW</name>
<dbReference type="SUPFAM" id="SSF63829">
    <property type="entry name" value="Calcium-dependent phosphotriesterase"/>
    <property type="match status" value="1"/>
</dbReference>
<dbReference type="EMBL" id="CP054803">
    <property type="protein sequence ID" value="QKU20223.1"/>
    <property type="molecule type" value="Genomic_DNA"/>
</dbReference>
<organism evidence="3 4">
    <name type="scientific">Acinetobacter lwoffii</name>
    <dbReference type="NCBI Taxonomy" id="28090"/>
    <lineage>
        <taxon>Bacteria</taxon>
        <taxon>Pseudomonadati</taxon>
        <taxon>Pseudomonadota</taxon>
        <taxon>Gammaproteobacteria</taxon>
        <taxon>Moraxellales</taxon>
        <taxon>Moraxellaceae</taxon>
        <taxon>Acinetobacter</taxon>
    </lineage>
</organism>
<keyword evidence="1" id="KW-0732">Signal</keyword>